<keyword evidence="1" id="KW-1133">Transmembrane helix</keyword>
<dbReference type="RefSeq" id="WP_171835769.1">
    <property type="nucleotide sequence ID" value="NZ_CP053708.1"/>
</dbReference>
<reference evidence="2 3" key="1">
    <citation type="journal article" date="2014" name="World J. Microbiol. Biotechnol.">
        <title>Biodiversity and physiological characteristics of Antarctic and Arctic lichens-associated bacteria.</title>
        <authorList>
            <person name="Lee Y.M."/>
            <person name="Kim E.H."/>
            <person name="Lee H.K."/>
            <person name="Hong S.G."/>
        </authorList>
    </citation>
    <scope>NUCLEOTIDE SEQUENCE [LARGE SCALE GENOMIC DNA]</scope>
    <source>
        <strain evidence="2 3">PAMC 26569</strain>
    </source>
</reference>
<dbReference type="AlphaFoldDB" id="A0A6M8HTG8"/>
<keyword evidence="1" id="KW-0472">Membrane</keyword>
<feature type="transmembrane region" description="Helical" evidence="1">
    <location>
        <begin position="67"/>
        <end position="87"/>
    </location>
</feature>
<sequence>MSFVPSFTVFLTVGVSVLNNLQKPLISQYQSLHSGQTVDEADIRARVDFIFNSLNTLHSTILSTATILYVILSIILSILTSVGIASLTDIKTPSFILFTDKAKIARDNKQKSLKLDTIVFFATFAVNVVAGVIAGVIFARFWS</sequence>
<organism evidence="2 3">
    <name type="scientific">Lichenicola cladoniae</name>
    <dbReference type="NCBI Taxonomy" id="1484109"/>
    <lineage>
        <taxon>Bacteria</taxon>
        <taxon>Pseudomonadati</taxon>
        <taxon>Pseudomonadota</taxon>
        <taxon>Alphaproteobacteria</taxon>
        <taxon>Acetobacterales</taxon>
        <taxon>Acetobacteraceae</taxon>
        <taxon>Lichenicola</taxon>
    </lineage>
</organism>
<accession>A0A6M8HTG8</accession>
<protein>
    <submittedName>
        <fullName evidence="2">Uncharacterized protein</fullName>
    </submittedName>
</protein>
<keyword evidence="1" id="KW-0812">Transmembrane</keyword>
<keyword evidence="3" id="KW-1185">Reference proteome</keyword>
<evidence type="ECO:0000313" key="2">
    <source>
        <dbReference type="EMBL" id="QKE91824.1"/>
    </source>
</evidence>
<evidence type="ECO:0000313" key="3">
    <source>
        <dbReference type="Proteomes" id="UP000500767"/>
    </source>
</evidence>
<gene>
    <name evidence="2" type="ORF">HN018_18885</name>
</gene>
<evidence type="ECO:0000256" key="1">
    <source>
        <dbReference type="SAM" id="Phobius"/>
    </source>
</evidence>
<proteinExistence type="predicted"/>
<dbReference type="EMBL" id="CP053708">
    <property type="protein sequence ID" value="QKE91824.1"/>
    <property type="molecule type" value="Genomic_DNA"/>
</dbReference>
<feature type="transmembrane region" description="Helical" evidence="1">
    <location>
        <begin position="118"/>
        <end position="142"/>
    </location>
</feature>
<name>A0A6M8HTG8_9PROT</name>
<dbReference type="Proteomes" id="UP000500767">
    <property type="component" value="Chromosome"/>
</dbReference>
<dbReference type="KEGG" id="lck:HN018_18885"/>